<dbReference type="Gene3D" id="6.10.110.10">
    <property type="match status" value="1"/>
</dbReference>
<evidence type="ECO:0000313" key="8">
    <source>
        <dbReference type="Proteomes" id="UP000483672"/>
    </source>
</evidence>
<accession>A0A7C8QMF7</accession>
<dbReference type="InterPro" id="IPR009311">
    <property type="entry name" value="IFI6/IFI27-like"/>
</dbReference>
<evidence type="ECO:0000256" key="1">
    <source>
        <dbReference type="ARBA" id="ARBA00004141"/>
    </source>
</evidence>
<evidence type="ECO:0000313" key="7">
    <source>
        <dbReference type="EMBL" id="KAF3218882.1"/>
    </source>
</evidence>
<dbReference type="EMBL" id="WIPF01000052">
    <property type="protein sequence ID" value="KAF3218882.1"/>
    <property type="molecule type" value="Genomic_DNA"/>
</dbReference>
<dbReference type="AlphaFoldDB" id="A0A7C8QMF7"/>
<reference evidence="7 8" key="1">
    <citation type="submission" date="2019-06" db="EMBL/GenBank/DDBJ databases">
        <authorList>
            <person name="Palmer J.M."/>
        </authorList>
    </citation>
    <scope>NUCLEOTIDE SEQUENCE [LARGE SCALE GENOMIC DNA]</scope>
    <source>
        <strain evidence="7 8">TWF191</strain>
    </source>
</reference>
<keyword evidence="3 6" id="KW-0812">Transmembrane</keyword>
<sequence>MEYTKHQFQSAARMVTPVASYFPNGTAKVAAYVAVPVVGYVAVPVVGYFAAPVILGAIGFSATGPVAGSYAAAWQSSIGVVQAGSTFAALQSAAMTGGVSVAGGAVGAVASIAKAGEALWSWGRNATRSS</sequence>
<gene>
    <name evidence="7" type="ORF">TWF191_008087</name>
</gene>
<proteinExistence type="inferred from homology"/>
<keyword evidence="5 6" id="KW-0472">Membrane</keyword>
<comment type="caution">
    <text evidence="7">The sequence shown here is derived from an EMBL/GenBank/DDBJ whole genome shotgun (WGS) entry which is preliminary data.</text>
</comment>
<comment type="subcellular location">
    <subcellularLocation>
        <location evidence="1">Membrane</location>
        <topology evidence="1">Multi-pass membrane protein</topology>
    </subcellularLocation>
</comment>
<evidence type="ECO:0000256" key="5">
    <source>
        <dbReference type="ARBA" id="ARBA00023136"/>
    </source>
</evidence>
<organism evidence="7 8">
    <name type="scientific">Orbilia oligospora</name>
    <name type="common">Nematode-trapping fungus</name>
    <name type="synonym">Arthrobotrys oligospora</name>
    <dbReference type="NCBI Taxonomy" id="2813651"/>
    <lineage>
        <taxon>Eukaryota</taxon>
        <taxon>Fungi</taxon>
        <taxon>Dikarya</taxon>
        <taxon>Ascomycota</taxon>
        <taxon>Pezizomycotina</taxon>
        <taxon>Orbiliomycetes</taxon>
        <taxon>Orbiliales</taxon>
        <taxon>Orbiliaceae</taxon>
        <taxon>Orbilia</taxon>
    </lineage>
</organism>
<evidence type="ECO:0000256" key="6">
    <source>
        <dbReference type="SAM" id="Phobius"/>
    </source>
</evidence>
<protein>
    <submittedName>
        <fullName evidence="7">Uncharacterized protein</fullName>
    </submittedName>
</protein>
<keyword evidence="4 6" id="KW-1133">Transmembrane helix</keyword>
<name>A0A7C8QMF7_ORBOL</name>
<dbReference type="Proteomes" id="UP000483672">
    <property type="component" value="Unassembled WGS sequence"/>
</dbReference>
<dbReference type="InterPro" id="IPR038213">
    <property type="entry name" value="IFI6/IFI27-like_sf"/>
</dbReference>
<comment type="similarity">
    <text evidence="2">Belongs to the IFI6/IFI27 family.</text>
</comment>
<evidence type="ECO:0000256" key="4">
    <source>
        <dbReference type="ARBA" id="ARBA00022989"/>
    </source>
</evidence>
<feature type="transmembrane region" description="Helical" evidence="6">
    <location>
        <begin position="29"/>
        <end position="51"/>
    </location>
</feature>
<dbReference type="GO" id="GO:0016020">
    <property type="term" value="C:membrane"/>
    <property type="evidence" value="ECO:0007669"/>
    <property type="project" value="UniProtKB-SubCell"/>
</dbReference>
<dbReference type="Pfam" id="PF06140">
    <property type="entry name" value="Ifi-6-16"/>
    <property type="match status" value="1"/>
</dbReference>
<evidence type="ECO:0000256" key="3">
    <source>
        <dbReference type="ARBA" id="ARBA00022692"/>
    </source>
</evidence>
<evidence type="ECO:0000256" key="2">
    <source>
        <dbReference type="ARBA" id="ARBA00007262"/>
    </source>
</evidence>